<dbReference type="PANTHER" id="PTHR46523:SF1">
    <property type="entry name" value="DCTP PYROPHOSPHATASE 1"/>
    <property type="match status" value="1"/>
</dbReference>
<evidence type="ECO:0000313" key="1">
    <source>
        <dbReference type="EMBL" id="GEM02234.1"/>
    </source>
</evidence>
<accession>A0A1I5PWD8</accession>
<name>A0A1I5PWD8_9BACI</name>
<dbReference type="STRING" id="306540.SAMN05421839_11717"/>
<dbReference type="PIRSF" id="PIRSF029826">
    <property type="entry name" value="UCP029826_pph"/>
    <property type="match status" value="1"/>
</dbReference>
<sequence>MSNIDELIAEIDTFRDARQWRQYHNAKDLSLSLSLEAAELLECFQWQSSEMAVKNNLTNIKDELADVMIYALTLASTLNLDVETIIQAKIKKNALKYPAPTK</sequence>
<dbReference type="SUPFAM" id="SSF101386">
    <property type="entry name" value="all-alpha NTP pyrophosphatases"/>
    <property type="match status" value="1"/>
</dbReference>
<evidence type="ECO:0000313" key="4">
    <source>
        <dbReference type="Proteomes" id="UP000321547"/>
    </source>
</evidence>
<dbReference type="GO" id="GO:0047429">
    <property type="term" value="F:nucleoside triphosphate diphosphatase activity"/>
    <property type="evidence" value="ECO:0007669"/>
    <property type="project" value="InterPro"/>
</dbReference>
<protein>
    <submittedName>
        <fullName evidence="2">NTP pyrophosphatase, house-cleaning of non-canonical NTPs</fullName>
    </submittedName>
    <submittedName>
        <fullName evidence="1">Nucleotide pyrophosphohydrolase</fullName>
    </submittedName>
</protein>
<evidence type="ECO:0000313" key="3">
    <source>
        <dbReference type="Proteomes" id="UP000242243"/>
    </source>
</evidence>
<dbReference type="Pfam" id="PF12643">
    <property type="entry name" value="MazG-like"/>
    <property type="match status" value="1"/>
</dbReference>
<organism evidence="2 3">
    <name type="scientific">Halolactibacillus halophilus</name>
    <dbReference type="NCBI Taxonomy" id="306540"/>
    <lineage>
        <taxon>Bacteria</taxon>
        <taxon>Bacillati</taxon>
        <taxon>Bacillota</taxon>
        <taxon>Bacilli</taxon>
        <taxon>Bacillales</taxon>
        <taxon>Bacillaceae</taxon>
        <taxon>Halolactibacillus</taxon>
    </lineage>
</organism>
<reference evidence="2 3" key="1">
    <citation type="submission" date="2016-10" db="EMBL/GenBank/DDBJ databases">
        <authorList>
            <person name="de Groot N.N."/>
        </authorList>
    </citation>
    <scope>NUCLEOTIDE SEQUENCE [LARGE SCALE GENOMIC DNA]</scope>
    <source>
        <strain evidence="2 3">DSM 17073</strain>
    </source>
</reference>
<dbReference type="OrthoDB" id="9791898at2"/>
<dbReference type="EMBL" id="BJWI01000028">
    <property type="protein sequence ID" value="GEM02234.1"/>
    <property type="molecule type" value="Genomic_DNA"/>
</dbReference>
<dbReference type="Proteomes" id="UP000321547">
    <property type="component" value="Unassembled WGS sequence"/>
</dbReference>
<proteinExistence type="predicted"/>
<dbReference type="InterPro" id="IPR025984">
    <property type="entry name" value="DCTPP"/>
</dbReference>
<dbReference type="Gene3D" id="1.10.287.1080">
    <property type="entry name" value="MazG-like"/>
    <property type="match status" value="1"/>
</dbReference>
<dbReference type="EMBL" id="FOXC01000017">
    <property type="protein sequence ID" value="SFP38413.1"/>
    <property type="molecule type" value="Genomic_DNA"/>
</dbReference>
<reference evidence="1 4" key="2">
    <citation type="submission" date="2019-07" db="EMBL/GenBank/DDBJ databases">
        <title>Whole genome shotgun sequence of Halolactibacillus halophilus NBRC 100868.</title>
        <authorList>
            <person name="Hosoyama A."/>
            <person name="Uohara A."/>
            <person name="Ohji S."/>
            <person name="Ichikawa N."/>
        </authorList>
    </citation>
    <scope>NUCLEOTIDE SEQUENCE [LARGE SCALE GENOMIC DNA]</scope>
    <source>
        <strain evidence="1 4">NBRC 100868</strain>
    </source>
</reference>
<dbReference type="AlphaFoldDB" id="A0A1I5PWD8"/>
<dbReference type="PANTHER" id="PTHR46523">
    <property type="entry name" value="DCTP PYROPHOSPHATASE 1"/>
    <property type="match status" value="1"/>
</dbReference>
<evidence type="ECO:0000313" key="2">
    <source>
        <dbReference type="EMBL" id="SFP38413.1"/>
    </source>
</evidence>
<gene>
    <name evidence="1" type="ORF">HHA03_17660</name>
    <name evidence="2" type="ORF">SAMN05421839_11717</name>
</gene>
<dbReference type="GO" id="GO:0009143">
    <property type="term" value="P:nucleoside triphosphate catabolic process"/>
    <property type="evidence" value="ECO:0007669"/>
    <property type="project" value="InterPro"/>
</dbReference>
<dbReference type="CDD" id="cd11537">
    <property type="entry name" value="NTP-PPase_RS21-C6_like"/>
    <property type="match status" value="1"/>
</dbReference>
<dbReference type="InterPro" id="IPR052555">
    <property type="entry name" value="dCTP_Pyrophosphatase"/>
</dbReference>
<dbReference type="RefSeq" id="WP_089831950.1">
    <property type="nucleotide sequence ID" value="NZ_BJWI01000028.1"/>
</dbReference>
<keyword evidence="4" id="KW-1185">Reference proteome</keyword>
<dbReference type="Proteomes" id="UP000242243">
    <property type="component" value="Unassembled WGS sequence"/>
</dbReference>